<dbReference type="SUPFAM" id="SSF63829">
    <property type="entry name" value="Calcium-dependent phosphotriesterase"/>
    <property type="match status" value="1"/>
</dbReference>
<feature type="domain" description="SMP-30/Gluconolactonase/LRE-like region" evidence="1">
    <location>
        <begin position="162"/>
        <end position="363"/>
    </location>
</feature>
<keyword evidence="3" id="KW-1185">Reference proteome</keyword>
<organism evidence="2 3">
    <name type="scientific">Gnomoniopsis smithogilvyi</name>
    <dbReference type="NCBI Taxonomy" id="1191159"/>
    <lineage>
        <taxon>Eukaryota</taxon>
        <taxon>Fungi</taxon>
        <taxon>Dikarya</taxon>
        <taxon>Ascomycota</taxon>
        <taxon>Pezizomycotina</taxon>
        <taxon>Sordariomycetes</taxon>
        <taxon>Sordariomycetidae</taxon>
        <taxon>Diaporthales</taxon>
        <taxon>Gnomoniaceae</taxon>
        <taxon>Gnomoniopsis</taxon>
    </lineage>
</organism>
<dbReference type="Proteomes" id="UP001140453">
    <property type="component" value="Unassembled WGS sequence"/>
</dbReference>
<comment type="caution">
    <text evidence="2">The sequence shown here is derived from an EMBL/GenBank/DDBJ whole genome shotgun (WGS) entry which is preliminary data.</text>
</comment>
<dbReference type="AlphaFoldDB" id="A0A9W8YQE4"/>
<evidence type="ECO:0000313" key="2">
    <source>
        <dbReference type="EMBL" id="KAJ4389935.1"/>
    </source>
</evidence>
<evidence type="ECO:0000313" key="3">
    <source>
        <dbReference type="Proteomes" id="UP001140453"/>
    </source>
</evidence>
<reference evidence="2" key="1">
    <citation type="submission" date="2022-10" db="EMBL/GenBank/DDBJ databases">
        <title>Tapping the CABI collections for fungal endophytes: first genome assemblies for Collariella, Neodidymelliopsis, Ascochyta clinopodiicola, Didymella pomorum, Didymosphaeria variabile, Neocosmospora piperis and Neocucurbitaria cava.</title>
        <authorList>
            <person name="Hill R."/>
        </authorList>
    </citation>
    <scope>NUCLEOTIDE SEQUENCE</scope>
    <source>
        <strain evidence="2">IMI 355082</strain>
    </source>
</reference>
<gene>
    <name evidence="2" type="ORF">N0V93_007408</name>
</gene>
<protein>
    <recommendedName>
        <fullName evidence="1">SMP-30/Gluconolactonase/LRE-like region domain-containing protein</fullName>
    </recommendedName>
</protein>
<dbReference type="InterPro" id="IPR052988">
    <property type="entry name" value="Oryzine_lactonohydrolase"/>
</dbReference>
<dbReference type="Gene3D" id="2.120.10.30">
    <property type="entry name" value="TolB, C-terminal domain"/>
    <property type="match status" value="1"/>
</dbReference>
<dbReference type="EMBL" id="JAPEVB010000004">
    <property type="protein sequence ID" value="KAJ4389935.1"/>
    <property type="molecule type" value="Genomic_DNA"/>
</dbReference>
<dbReference type="Pfam" id="PF08450">
    <property type="entry name" value="SGL"/>
    <property type="match status" value="1"/>
</dbReference>
<dbReference type="PANTHER" id="PTHR47064:SF2">
    <property type="entry name" value="SMP-30_GLUCONOLACTONASE_LRE-LIKE REGION DOMAIN-CONTAINING PROTEIN-RELATED"/>
    <property type="match status" value="1"/>
</dbReference>
<dbReference type="OrthoDB" id="423498at2759"/>
<evidence type="ECO:0000259" key="1">
    <source>
        <dbReference type="Pfam" id="PF08450"/>
    </source>
</evidence>
<sequence>MSSTRVSDIQVKHTPVQLVRYRPTGRITTPVNDGVITPAEEGQPVISLYQSTSGTKFSACCRHSLLLSSADTSRNPFFHQGCVFVPQHDELYITSNLLQSTSSSSLPIVLISRVKLHRPNVADLGTTGEDGGKIEDIVSVEWQKLRPPQAMTMPCGGTSYGNGMVFCSQGSLTKGSGGLFYMPRGKPPEPLVTGFYGRDFNSPHDVCLTRDGALWFTDPCRGFEMEFRQKPVLPSRVYRFSPESGDLRVVADGLGRPTGIAFSHDEQTAYITDTGACQQDGVLELSEAATIYAYDVTMREGAPFLSNKSVFAVPISGVPIGIKCDEKGHVYAGCSDGIEIWNSGGVLHAIIEIPGGVTNFCFGKCGEIFVCAEQRLWRLQFGDENKTPLEIDRLGWLTHDERTTMVRSAHN</sequence>
<proteinExistence type="predicted"/>
<name>A0A9W8YQE4_9PEZI</name>
<dbReference type="InterPro" id="IPR011042">
    <property type="entry name" value="6-blade_b-propeller_TolB-like"/>
</dbReference>
<dbReference type="PANTHER" id="PTHR47064">
    <property type="entry name" value="PUTATIVE (AFU_ORTHOLOGUE AFUA_1G08990)-RELATED"/>
    <property type="match status" value="1"/>
</dbReference>
<accession>A0A9W8YQE4</accession>
<dbReference type="InterPro" id="IPR013658">
    <property type="entry name" value="SGL"/>
</dbReference>